<proteinExistence type="predicted"/>
<name>A0A7T3N995_9CAUD</name>
<dbReference type="EMBL" id="MW021759">
    <property type="protein sequence ID" value="QPX74713.1"/>
    <property type="molecule type" value="Genomic_DNA"/>
</dbReference>
<accession>A0A7T3N995</accession>
<evidence type="ECO:0000313" key="1">
    <source>
        <dbReference type="EMBL" id="QPX74713.1"/>
    </source>
</evidence>
<evidence type="ECO:0000313" key="2">
    <source>
        <dbReference type="Proteomes" id="UP000595300"/>
    </source>
</evidence>
<sequence length="418" mass="43775">MTANYNYIIDTGIVSADTQDILTDVQNEWKDALGQDLDVDASTPQGTLIQSEAVARASVMKNDAELANQINPNYSMGTFLDGICALMDISRGENKSTVGLGVIAKGDPKRVIPFGTRVSTPDGSIFIVNANFTIQDNRQASISLISVGFGPVALPVGQLTILDQVIGLASIEVTSTTTVTLGRVQLNDPQLKAKRELQLFNQGVGCTGAIRAKALSVNNVQSVMVVENNTGAPGVVNGVDFTLPSAMYVCVAGNPDIQEMADALYAAHGGGCPWDYGAAGNGNPVNAPDGVTVIDPYSKLPYKVKFTTSIKFDIYIKITVQRGSSAASDVGVQNAIIAYATGNQAGEQGFVTGASISAFEIAGAVCRVFPGAYVKSCQVAAVAEGGSIPPDSQFSLEVPMLPYQQGTTQLGFIIVTME</sequence>
<organism evidence="1 2">
    <name type="scientific">Serratia phage vB_SmaM_Hera</name>
    <dbReference type="NCBI Taxonomy" id="2777369"/>
    <lineage>
        <taxon>Viruses</taxon>
        <taxon>Duplodnaviria</taxon>
        <taxon>Heunggongvirae</taxon>
        <taxon>Uroviricota</taxon>
        <taxon>Caudoviricetes</taxon>
        <taxon>Lindbergviridae</taxon>
        <taxon>Myosmarvirus</taxon>
        <taxon>Myosmarvirus MTx</taxon>
    </lineage>
</organism>
<reference evidence="1 2" key="1">
    <citation type="submission" date="2020-09" db="EMBL/GenBank/DDBJ databases">
        <authorList>
            <person name="Moe H.M.M."/>
            <person name="Stoker T."/>
            <person name="Evans S."/>
            <person name="Hymas C."/>
            <person name="Flor S."/>
            <person name="Gleave A."/>
            <person name="Carr E."/>
            <person name="Breakwell D.P."/>
            <person name="Grose J.H."/>
        </authorList>
    </citation>
    <scope>NUCLEOTIDE SEQUENCE [LARGE SCALE GENOMIC DNA]</scope>
</reference>
<dbReference type="Proteomes" id="UP000595300">
    <property type="component" value="Genome"/>
</dbReference>
<protein>
    <submittedName>
        <fullName evidence="1">Baseplate protein</fullName>
    </submittedName>
</protein>